<proteinExistence type="predicted"/>
<evidence type="ECO:0000313" key="2">
    <source>
        <dbReference type="EMBL" id="CAE1227674.1"/>
    </source>
</evidence>
<gene>
    <name evidence="2" type="ORF">SPHA_16486</name>
</gene>
<dbReference type="EMBL" id="CAHIKZ030000580">
    <property type="protein sequence ID" value="CAE1227674.1"/>
    <property type="molecule type" value="Genomic_DNA"/>
</dbReference>
<name>A0A812BI57_ACAPH</name>
<organism evidence="2 3">
    <name type="scientific">Acanthosepion pharaonis</name>
    <name type="common">Pharaoh cuttlefish</name>
    <name type="synonym">Sepia pharaonis</name>
    <dbReference type="NCBI Taxonomy" id="158019"/>
    <lineage>
        <taxon>Eukaryota</taxon>
        <taxon>Metazoa</taxon>
        <taxon>Spiralia</taxon>
        <taxon>Lophotrochozoa</taxon>
        <taxon>Mollusca</taxon>
        <taxon>Cephalopoda</taxon>
        <taxon>Coleoidea</taxon>
        <taxon>Decapodiformes</taxon>
        <taxon>Sepiida</taxon>
        <taxon>Sepiina</taxon>
        <taxon>Sepiidae</taxon>
        <taxon>Acanthosepion</taxon>
    </lineage>
</organism>
<dbReference type="Proteomes" id="UP000597762">
    <property type="component" value="Unassembled WGS sequence"/>
</dbReference>
<protein>
    <submittedName>
        <fullName evidence="2">Uncharacterized protein</fullName>
    </submittedName>
</protein>
<evidence type="ECO:0000256" key="1">
    <source>
        <dbReference type="SAM" id="MobiDB-lite"/>
    </source>
</evidence>
<accession>A0A812BI57</accession>
<sequence length="196" mass="21794">MRTGPSVQPKRPGRATPFQAPNRKPDDLSRAFCTASMSPRDDTKADTSSAYAETLARDPPGTAIPRRAGIVLQPAKERLQRQSIKERRQRTTLTNRPRQHERVRQPSVHLYHSTGGAIQKANPAAEVGCESSGLQDCSKVAMVNPIKCLGLIQIDQRGFFVVFYTLYDRADQMQVALNCSAPHRTSLLRSQQRLGN</sequence>
<reference evidence="2" key="1">
    <citation type="submission" date="2021-01" db="EMBL/GenBank/DDBJ databases">
        <authorList>
            <person name="Li R."/>
            <person name="Bekaert M."/>
        </authorList>
    </citation>
    <scope>NUCLEOTIDE SEQUENCE</scope>
    <source>
        <strain evidence="2">Farmed</strain>
    </source>
</reference>
<dbReference type="AlphaFoldDB" id="A0A812BI57"/>
<feature type="region of interest" description="Disordered" evidence="1">
    <location>
        <begin position="1"/>
        <end position="67"/>
    </location>
</feature>
<evidence type="ECO:0000313" key="3">
    <source>
        <dbReference type="Proteomes" id="UP000597762"/>
    </source>
</evidence>
<comment type="caution">
    <text evidence="2">The sequence shown here is derived from an EMBL/GenBank/DDBJ whole genome shotgun (WGS) entry which is preliminary data.</text>
</comment>
<feature type="region of interest" description="Disordered" evidence="1">
    <location>
        <begin position="79"/>
        <end position="105"/>
    </location>
</feature>
<keyword evidence="3" id="KW-1185">Reference proteome</keyword>